<evidence type="ECO:0000313" key="2">
    <source>
        <dbReference type="EMBL" id="CCX30878.1"/>
    </source>
</evidence>
<proteinExistence type="predicted"/>
<dbReference type="AlphaFoldDB" id="U4LG53"/>
<keyword evidence="1" id="KW-1133">Transmembrane helix</keyword>
<protein>
    <submittedName>
        <fullName evidence="2">Uncharacterized protein</fullName>
    </submittedName>
</protein>
<organism evidence="2 3">
    <name type="scientific">Pyronema omphalodes (strain CBS 100304)</name>
    <name type="common">Pyronema confluens</name>
    <dbReference type="NCBI Taxonomy" id="1076935"/>
    <lineage>
        <taxon>Eukaryota</taxon>
        <taxon>Fungi</taxon>
        <taxon>Dikarya</taxon>
        <taxon>Ascomycota</taxon>
        <taxon>Pezizomycotina</taxon>
        <taxon>Pezizomycetes</taxon>
        <taxon>Pezizales</taxon>
        <taxon>Pyronemataceae</taxon>
        <taxon>Pyronema</taxon>
    </lineage>
</organism>
<dbReference type="EMBL" id="HF935497">
    <property type="protein sequence ID" value="CCX30878.1"/>
    <property type="molecule type" value="Genomic_DNA"/>
</dbReference>
<evidence type="ECO:0000313" key="3">
    <source>
        <dbReference type="Proteomes" id="UP000018144"/>
    </source>
</evidence>
<dbReference type="Proteomes" id="UP000018144">
    <property type="component" value="Unassembled WGS sequence"/>
</dbReference>
<keyword evidence="1" id="KW-0472">Membrane</keyword>
<gene>
    <name evidence="2" type="ORF">PCON_09479</name>
</gene>
<feature type="transmembrane region" description="Helical" evidence="1">
    <location>
        <begin position="20"/>
        <end position="49"/>
    </location>
</feature>
<keyword evidence="1" id="KW-0812">Transmembrane</keyword>
<reference evidence="2 3" key="1">
    <citation type="journal article" date="2013" name="PLoS Genet.">
        <title>The genome and development-dependent transcriptomes of Pyronema confluens: a window into fungal evolution.</title>
        <authorList>
            <person name="Traeger S."/>
            <person name="Altegoer F."/>
            <person name="Freitag M."/>
            <person name="Gabaldon T."/>
            <person name="Kempken F."/>
            <person name="Kumar A."/>
            <person name="Marcet-Houben M."/>
            <person name="Poggeler S."/>
            <person name="Stajich J.E."/>
            <person name="Nowrousian M."/>
        </authorList>
    </citation>
    <scope>NUCLEOTIDE SEQUENCE [LARGE SCALE GENOMIC DNA]</scope>
    <source>
        <strain evidence="3">CBS 100304</strain>
        <tissue evidence="2">Vegetative mycelium</tissue>
    </source>
</reference>
<name>U4LG53_PYROM</name>
<evidence type="ECO:0000256" key="1">
    <source>
        <dbReference type="SAM" id="Phobius"/>
    </source>
</evidence>
<keyword evidence="3" id="KW-1185">Reference proteome</keyword>
<sequence>MLQPKFKLQAKKRTLYLCQAIFLTWTKILMSISVVLIAAMVIVFAVIMVDMARLKLRQRKLMREN</sequence>
<accession>U4LG53</accession>